<protein>
    <submittedName>
        <fullName evidence="2">Uncharacterized protein</fullName>
    </submittedName>
</protein>
<comment type="caution">
    <text evidence="2">The sequence shown here is derived from an EMBL/GenBank/DDBJ whole genome shotgun (WGS) entry which is preliminary data.</text>
</comment>
<dbReference type="EMBL" id="BGZK01000887">
    <property type="protein sequence ID" value="GBP64081.1"/>
    <property type="molecule type" value="Genomic_DNA"/>
</dbReference>
<reference evidence="2 3" key="1">
    <citation type="journal article" date="2019" name="Commun. Biol.">
        <title>The bagworm genome reveals a unique fibroin gene that provides high tensile strength.</title>
        <authorList>
            <person name="Kono N."/>
            <person name="Nakamura H."/>
            <person name="Ohtoshi R."/>
            <person name="Tomita M."/>
            <person name="Numata K."/>
            <person name="Arakawa K."/>
        </authorList>
    </citation>
    <scope>NUCLEOTIDE SEQUENCE [LARGE SCALE GENOMIC DNA]</scope>
</reference>
<evidence type="ECO:0000313" key="3">
    <source>
        <dbReference type="Proteomes" id="UP000299102"/>
    </source>
</evidence>
<evidence type="ECO:0000313" key="2">
    <source>
        <dbReference type="EMBL" id="GBP64081.1"/>
    </source>
</evidence>
<organism evidence="2 3">
    <name type="scientific">Eumeta variegata</name>
    <name type="common">Bagworm moth</name>
    <name type="synonym">Eumeta japonica</name>
    <dbReference type="NCBI Taxonomy" id="151549"/>
    <lineage>
        <taxon>Eukaryota</taxon>
        <taxon>Metazoa</taxon>
        <taxon>Ecdysozoa</taxon>
        <taxon>Arthropoda</taxon>
        <taxon>Hexapoda</taxon>
        <taxon>Insecta</taxon>
        <taxon>Pterygota</taxon>
        <taxon>Neoptera</taxon>
        <taxon>Endopterygota</taxon>
        <taxon>Lepidoptera</taxon>
        <taxon>Glossata</taxon>
        <taxon>Ditrysia</taxon>
        <taxon>Tineoidea</taxon>
        <taxon>Psychidae</taxon>
        <taxon>Oiketicinae</taxon>
        <taxon>Eumeta</taxon>
    </lineage>
</organism>
<feature type="transmembrane region" description="Helical" evidence="1">
    <location>
        <begin position="41"/>
        <end position="59"/>
    </location>
</feature>
<dbReference type="AlphaFoldDB" id="A0A4C1XJX7"/>
<gene>
    <name evidence="2" type="ORF">EVAR_51081_1</name>
</gene>
<keyword evidence="1" id="KW-1133">Transmembrane helix</keyword>
<keyword evidence="1" id="KW-0812">Transmembrane</keyword>
<proteinExistence type="predicted"/>
<sequence length="102" mass="11636">MVKDHILPIDQFRPFLLYFLLESHQLLAAEIRNYGRAQRTLSFYIESIILFAPLLLVTPGPSSPQRRGRPIMTPDQHSIKSAFAMSPKSLSRMEGSKHVDLT</sequence>
<dbReference type="Proteomes" id="UP000299102">
    <property type="component" value="Unassembled WGS sequence"/>
</dbReference>
<keyword evidence="1" id="KW-0472">Membrane</keyword>
<accession>A0A4C1XJX7</accession>
<evidence type="ECO:0000256" key="1">
    <source>
        <dbReference type="SAM" id="Phobius"/>
    </source>
</evidence>
<name>A0A4C1XJX7_EUMVA</name>
<keyword evidence="3" id="KW-1185">Reference proteome</keyword>